<dbReference type="GO" id="GO:0016887">
    <property type="term" value="F:ATP hydrolysis activity"/>
    <property type="evidence" value="ECO:0007669"/>
    <property type="project" value="InterPro"/>
</dbReference>
<dbReference type="NCBIfam" id="TIGR00585">
    <property type="entry name" value="mutl"/>
    <property type="match status" value="1"/>
</dbReference>
<sequence>MRKIQLLSPSAISKIAAGEVIERPASVVKELVENSIDSGADEINIIIKNAGITLIEVSDDGGGIDKEDLHLAITSHATSKITSDNINDIRFLGFRGEALASIVSSANVSIISKNSDSDLAWELDVNGKEEKEIRIFSCYREKKGTTVIVRDLFSLIPNKLRFLPSKNNEIATIIELINQFTLINNKIKFKLKIDDKIVINIHENTDISKRIEYVMGINFWNDALKIESHSKYLNISGYIINPTGCTNRGKIITFVNNRVVKDPKIYSSIKIAYNGLIEKKYTPSCVVFIETDSSNIDVNIHPHKTQVKFTNEILMKNDIINSIKNTLRRSSSSITLIENIIDNSILNRINDNNKNKSLILSEFLSEYNNITTKDNINNENIDLSQDSDNLNNYIKLKNNKLLLKELEFSFCDKNKHDEYLYNYKQYHNNTYFNENRPIYSNKILKLGDPICQINNLYIISICHIENALVIIDQHAAHERIVLENMKKTLKNGMNLPKQNLLFSDIILSEGIDFSKDELFIIRENKYLFEKFGIDIQIYESKIEVNSIPSIFGGFISAKDAIIDIIQKVISNSLITEEILLSKIDEICGRIACYSSIKAGNALTVEEMRALIQEIENNDFTSQCNHGRPTYVKLYTPLLEKMFCR</sequence>
<reference evidence="8" key="1">
    <citation type="submission" date="2023-02" db="EMBL/GenBank/DDBJ databases">
        <title>Host association and intracellularity evolved multiple times independently in the Rickettsiales.</title>
        <authorList>
            <person name="Castelli M."/>
            <person name="Nardi T."/>
            <person name="Gammuto L."/>
            <person name="Bellinzona G."/>
            <person name="Sabaneyeva E."/>
            <person name="Potekhin A."/>
            <person name="Serra V."/>
            <person name="Petroni G."/>
            <person name="Sassera D."/>
        </authorList>
    </citation>
    <scope>NUCLEOTIDE SEQUENCE</scope>
    <source>
        <strain evidence="8">USBL-36I1</strain>
    </source>
</reference>
<comment type="caution">
    <text evidence="8">The sequence shown here is derived from an EMBL/GenBank/DDBJ whole genome shotgun (WGS) entry which is preliminary data.</text>
</comment>
<dbReference type="CDD" id="cd16926">
    <property type="entry name" value="HATPase_MutL-MLH-PMS-like"/>
    <property type="match status" value="1"/>
</dbReference>
<feature type="domain" description="DNA mismatch repair protein S5" evidence="7">
    <location>
        <begin position="211"/>
        <end position="328"/>
    </location>
</feature>
<evidence type="ECO:0000259" key="7">
    <source>
        <dbReference type="SMART" id="SM01340"/>
    </source>
</evidence>
<evidence type="ECO:0000313" key="8">
    <source>
        <dbReference type="EMBL" id="MDZ5761289.1"/>
    </source>
</evidence>
<dbReference type="Gene3D" id="3.30.230.10">
    <property type="match status" value="1"/>
</dbReference>
<dbReference type="GO" id="GO:0140664">
    <property type="term" value="F:ATP-dependent DNA damage sensor activity"/>
    <property type="evidence" value="ECO:0007669"/>
    <property type="project" value="InterPro"/>
</dbReference>
<dbReference type="PANTHER" id="PTHR10073:SF12">
    <property type="entry name" value="DNA MISMATCH REPAIR PROTEIN MLH1"/>
    <property type="match status" value="1"/>
</dbReference>
<dbReference type="InterPro" id="IPR014762">
    <property type="entry name" value="DNA_mismatch_repair_CS"/>
</dbReference>
<name>A0AAE4VMA8_9RICK</name>
<dbReference type="SUPFAM" id="SSF54211">
    <property type="entry name" value="Ribosomal protein S5 domain 2-like"/>
    <property type="match status" value="1"/>
</dbReference>
<dbReference type="InterPro" id="IPR014721">
    <property type="entry name" value="Ribsml_uS5_D2-typ_fold_subgr"/>
</dbReference>
<comment type="function">
    <text evidence="5">This protein is involved in the repair of mismatches in DNA. It is required for dam-dependent methyl-directed DNA mismatch repair. May act as a 'molecular matchmaker', a protein that promotes the formation of a stable complex between two or more DNA-binding proteins in an ATP-dependent manner without itself being part of a final effector complex.</text>
</comment>
<dbReference type="Gene3D" id="3.30.1370.100">
    <property type="entry name" value="MutL, C-terminal domain, regulatory subdomain"/>
    <property type="match status" value="1"/>
</dbReference>
<accession>A0AAE4VMA8</accession>
<keyword evidence="3 5" id="KW-0227">DNA damage</keyword>
<feature type="domain" description="MutL C-terminal dimerisation" evidence="6">
    <location>
        <begin position="449"/>
        <end position="602"/>
    </location>
</feature>
<keyword evidence="4 5" id="KW-0234">DNA repair</keyword>
<dbReference type="Pfam" id="PF01119">
    <property type="entry name" value="DNA_mis_repair"/>
    <property type="match status" value="1"/>
</dbReference>
<evidence type="ECO:0000259" key="6">
    <source>
        <dbReference type="SMART" id="SM00853"/>
    </source>
</evidence>
<dbReference type="GO" id="GO:0006298">
    <property type="term" value="P:mismatch repair"/>
    <property type="evidence" value="ECO:0007669"/>
    <property type="project" value="UniProtKB-UniRule"/>
</dbReference>
<dbReference type="PANTHER" id="PTHR10073">
    <property type="entry name" value="DNA MISMATCH REPAIR PROTEIN MLH, PMS, MUTL"/>
    <property type="match status" value="1"/>
</dbReference>
<keyword evidence="9" id="KW-1185">Reference proteome</keyword>
<dbReference type="InterPro" id="IPR037198">
    <property type="entry name" value="MutL_C_sf"/>
</dbReference>
<dbReference type="InterPro" id="IPR020667">
    <property type="entry name" value="DNA_mismatch_repair_MutL"/>
</dbReference>
<dbReference type="FunFam" id="3.30.565.10:FF:000003">
    <property type="entry name" value="DNA mismatch repair endonuclease MutL"/>
    <property type="match status" value="1"/>
</dbReference>
<dbReference type="SMART" id="SM01340">
    <property type="entry name" value="DNA_mis_repair"/>
    <property type="match status" value="1"/>
</dbReference>
<dbReference type="SUPFAM" id="SSF118116">
    <property type="entry name" value="DNA mismatch repair protein MutL"/>
    <property type="match status" value="1"/>
</dbReference>
<dbReference type="InterPro" id="IPR002099">
    <property type="entry name" value="MutL/Mlh/PMS"/>
</dbReference>
<evidence type="ECO:0000256" key="4">
    <source>
        <dbReference type="ARBA" id="ARBA00023204"/>
    </source>
</evidence>
<dbReference type="RefSeq" id="WP_322498718.1">
    <property type="nucleotide sequence ID" value="NZ_JARGYU010000002.1"/>
</dbReference>
<dbReference type="Gene3D" id="3.30.1540.20">
    <property type="entry name" value="MutL, C-terminal domain, dimerisation subdomain"/>
    <property type="match status" value="1"/>
</dbReference>
<evidence type="ECO:0000313" key="9">
    <source>
        <dbReference type="Proteomes" id="UP001289135"/>
    </source>
</evidence>
<dbReference type="Pfam" id="PF08676">
    <property type="entry name" value="MutL_C"/>
    <property type="match status" value="1"/>
</dbReference>
<dbReference type="AlphaFoldDB" id="A0AAE4VMA8"/>
<dbReference type="InterPro" id="IPR042120">
    <property type="entry name" value="MutL_C_dimsub"/>
</dbReference>
<dbReference type="InterPro" id="IPR036890">
    <property type="entry name" value="HATPase_C_sf"/>
</dbReference>
<dbReference type="Proteomes" id="UP001289135">
    <property type="component" value="Unassembled WGS sequence"/>
</dbReference>
<evidence type="ECO:0000256" key="3">
    <source>
        <dbReference type="ARBA" id="ARBA00022763"/>
    </source>
</evidence>
<evidence type="ECO:0000256" key="1">
    <source>
        <dbReference type="ARBA" id="ARBA00006082"/>
    </source>
</evidence>
<protein>
    <recommendedName>
        <fullName evidence="2 5">DNA mismatch repair protein MutL</fullName>
    </recommendedName>
</protein>
<gene>
    <name evidence="5" type="primary">mutL</name>
    <name evidence="8" type="ORF">Lyticum_00459</name>
</gene>
<dbReference type="GO" id="GO:0005524">
    <property type="term" value="F:ATP binding"/>
    <property type="evidence" value="ECO:0007669"/>
    <property type="project" value="InterPro"/>
</dbReference>
<evidence type="ECO:0000256" key="5">
    <source>
        <dbReference type="HAMAP-Rule" id="MF_00149"/>
    </source>
</evidence>
<dbReference type="SMART" id="SM00853">
    <property type="entry name" value="MutL_C"/>
    <property type="match status" value="1"/>
</dbReference>
<dbReference type="InterPro" id="IPR042121">
    <property type="entry name" value="MutL_C_regsub"/>
</dbReference>
<dbReference type="Pfam" id="PF13589">
    <property type="entry name" value="HATPase_c_3"/>
    <property type="match status" value="1"/>
</dbReference>
<comment type="similarity">
    <text evidence="1 5">Belongs to the DNA mismatch repair MutL/HexB family.</text>
</comment>
<dbReference type="EMBL" id="JARGYU010000002">
    <property type="protein sequence ID" value="MDZ5761289.1"/>
    <property type="molecule type" value="Genomic_DNA"/>
</dbReference>
<dbReference type="PROSITE" id="PS00058">
    <property type="entry name" value="DNA_MISMATCH_REPAIR_1"/>
    <property type="match status" value="1"/>
</dbReference>
<dbReference type="InterPro" id="IPR020568">
    <property type="entry name" value="Ribosomal_Su5_D2-typ_SF"/>
</dbReference>
<dbReference type="InterPro" id="IPR038973">
    <property type="entry name" value="MutL/Mlh/Pms-like"/>
</dbReference>
<dbReference type="GO" id="GO:0032300">
    <property type="term" value="C:mismatch repair complex"/>
    <property type="evidence" value="ECO:0007669"/>
    <property type="project" value="InterPro"/>
</dbReference>
<proteinExistence type="inferred from homology"/>
<organism evidence="8 9">
    <name type="scientific">Lyticum sinuosum</name>
    <dbReference type="NCBI Taxonomy" id="1332059"/>
    <lineage>
        <taxon>Bacteria</taxon>
        <taxon>Pseudomonadati</taxon>
        <taxon>Pseudomonadota</taxon>
        <taxon>Alphaproteobacteria</taxon>
        <taxon>Rickettsiales</taxon>
        <taxon>Lyticum</taxon>
    </lineage>
</organism>
<dbReference type="SUPFAM" id="SSF55874">
    <property type="entry name" value="ATPase domain of HSP90 chaperone/DNA topoisomerase II/histidine kinase"/>
    <property type="match status" value="1"/>
</dbReference>
<dbReference type="Gene3D" id="3.30.565.10">
    <property type="entry name" value="Histidine kinase-like ATPase, C-terminal domain"/>
    <property type="match status" value="1"/>
</dbReference>
<dbReference type="CDD" id="cd00782">
    <property type="entry name" value="MutL_Trans"/>
    <property type="match status" value="1"/>
</dbReference>
<dbReference type="InterPro" id="IPR014790">
    <property type="entry name" value="MutL_C"/>
</dbReference>
<dbReference type="HAMAP" id="MF_00149">
    <property type="entry name" value="DNA_mis_repair"/>
    <property type="match status" value="1"/>
</dbReference>
<evidence type="ECO:0000256" key="2">
    <source>
        <dbReference type="ARBA" id="ARBA00021975"/>
    </source>
</evidence>
<dbReference type="InterPro" id="IPR013507">
    <property type="entry name" value="DNA_mismatch_S5_2-like"/>
</dbReference>
<dbReference type="GO" id="GO:0030983">
    <property type="term" value="F:mismatched DNA binding"/>
    <property type="evidence" value="ECO:0007669"/>
    <property type="project" value="InterPro"/>
</dbReference>